<dbReference type="PANTHER" id="PTHR45348:SF2">
    <property type="entry name" value="ZINC-TYPE ALCOHOL DEHYDROGENASE-LIKE PROTEIN C2E1P3.01"/>
    <property type="match status" value="1"/>
</dbReference>
<dbReference type="EMBL" id="JAPZBO010000010">
    <property type="protein sequence ID" value="KAJ5299102.1"/>
    <property type="molecule type" value="Genomic_DNA"/>
</dbReference>
<dbReference type="PANTHER" id="PTHR45348">
    <property type="entry name" value="HYPOTHETICAL OXIDOREDUCTASE (EUROFUNG)"/>
    <property type="match status" value="1"/>
</dbReference>
<sequence>MPEIKLQSAIILKGPGEASVVKDLSIPSPGIGEVLIKVQAVSLNPSDWMARDHLGRPGAGMGFDFAGTVLEVGEGVQKVRSVGDRVAGFVHGCHGANYSIGAFREYLTADAALLIHIPSNLEFTEAATLGMGVSTAAQHLYQNLPLPIPCKTSVRTNQAILIYSGSTATGSLAIQLAKLSGFKVITTCSEKNIPWLHSLGADAVVDYNQIDAIRQVRRHIEDRGLFIILDCVSKDATAAFCYQCFAPPLSAGNENAPWTFYYASLMPVKNLPPPPIMIPKSAIIHAEWNMVFTCFGRRFTIVNEGLGLNRTWEPSAVDREFMTFFYRCVEQIIPLGKIKLMPVEVREGGLEGVLEGIQLVKDGGALGKKLVYAL</sequence>
<evidence type="ECO:0000313" key="5">
    <source>
        <dbReference type="Proteomes" id="UP001147746"/>
    </source>
</evidence>
<dbReference type="CDD" id="cd08249">
    <property type="entry name" value="enoyl_reductase_like"/>
    <property type="match status" value="1"/>
</dbReference>
<dbReference type="InterPro" id="IPR013154">
    <property type="entry name" value="ADH-like_N"/>
</dbReference>
<accession>A0A9W9TYS0</accession>
<dbReference type="InterPro" id="IPR020843">
    <property type="entry name" value="ER"/>
</dbReference>
<evidence type="ECO:0000259" key="3">
    <source>
        <dbReference type="SMART" id="SM00829"/>
    </source>
</evidence>
<organism evidence="4 5">
    <name type="scientific">Penicillium atrosanguineum</name>
    <dbReference type="NCBI Taxonomy" id="1132637"/>
    <lineage>
        <taxon>Eukaryota</taxon>
        <taxon>Fungi</taxon>
        <taxon>Dikarya</taxon>
        <taxon>Ascomycota</taxon>
        <taxon>Pezizomycotina</taxon>
        <taxon>Eurotiomycetes</taxon>
        <taxon>Eurotiomycetidae</taxon>
        <taxon>Eurotiales</taxon>
        <taxon>Aspergillaceae</taxon>
        <taxon>Penicillium</taxon>
    </lineage>
</organism>
<comment type="caution">
    <text evidence="4">The sequence shown here is derived from an EMBL/GenBank/DDBJ whole genome shotgun (WGS) entry which is preliminary data.</text>
</comment>
<dbReference type="SMART" id="SM00829">
    <property type="entry name" value="PKS_ER"/>
    <property type="match status" value="1"/>
</dbReference>
<dbReference type="GO" id="GO:0016651">
    <property type="term" value="F:oxidoreductase activity, acting on NAD(P)H"/>
    <property type="evidence" value="ECO:0007669"/>
    <property type="project" value="InterPro"/>
</dbReference>
<dbReference type="InterPro" id="IPR013149">
    <property type="entry name" value="ADH-like_C"/>
</dbReference>
<evidence type="ECO:0000256" key="2">
    <source>
        <dbReference type="ARBA" id="ARBA00023002"/>
    </source>
</evidence>
<dbReference type="Proteomes" id="UP001147746">
    <property type="component" value="Unassembled WGS sequence"/>
</dbReference>
<keyword evidence="2" id="KW-0560">Oxidoreductase</keyword>
<name>A0A9W9TYS0_9EURO</name>
<evidence type="ECO:0000313" key="4">
    <source>
        <dbReference type="EMBL" id="KAJ5299102.1"/>
    </source>
</evidence>
<dbReference type="Pfam" id="PF08240">
    <property type="entry name" value="ADH_N"/>
    <property type="match status" value="1"/>
</dbReference>
<protein>
    <recommendedName>
        <fullName evidence="3">Enoyl reductase (ER) domain-containing protein</fullName>
    </recommendedName>
</protein>
<reference evidence="4" key="1">
    <citation type="submission" date="2022-12" db="EMBL/GenBank/DDBJ databases">
        <authorList>
            <person name="Petersen C."/>
        </authorList>
    </citation>
    <scope>NUCLEOTIDE SEQUENCE</scope>
    <source>
        <strain evidence="4">IBT 21472</strain>
    </source>
</reference>
<comment type="similarity">
    <text evidence="1">Belongs to the zinc-containing alcohol dehydrogenase family.</text>
</comment>
<dbReference type="SUPFAM" id="SSF51735">
    <property type="entry name" value="NAD(P)-binding Rossmann-fold domains"/>
    <property type="match status" value="1"/>
</dbReference>
<dbReference type="Gene3D" id="3.90.180.10">
    <property type="entry name" value="Medium-chain alcohol dehydrogenases, catalytic domain"/>
    <property type="match status" value="1"/>
</dbReference>
<feature type="domain" description="Enoyl reductase (ER)" evidence="3">
    <location>
        <begin position="14"/>
        <end position="371"/>
    </location>
</feature>
<evidence type="ECO:0000256" key="1">
    <source>
        <dbReference type="ARBA" id="ARBA00008072"/>
    </source>
</evidence>
<keyword evidence="5" id="KW-1185">Reference proteome</keyword>
<dbReference type="InterPro" id="IPR011032">
    <property type="entry name" value="GroES-like_sf"/>
</dbReference>
<dbReference type="InterPro" id="IPR047122">
    <property type="entry name" value="Trans-enoyl_RdTase-like"/>
</dbReference>
<dbReference type="InterPro" id="IPR036291">
    <property type="entry name" value="NAD(P)-bd_dom_sf"/>
</dbReference>
<reference evidence="4" key="2">
    <citation type="journal article" date="2023" name="IMA Fungus">
        <title>Comparative genomic study of the Penicillium genus elucidates a diverse pangenome and 15 lateral gene transfer events.</title>
        <authorList>
            <person name="Petersen C."/>
            <person name="Sorensen T."/>
            <person name="Nielsen M.R."/>
            <person name="Sondergaard T.E."/>
            <person name="Sorensen J.L."/>
            <person name="Fitzpatrick D.A."/>
            <person name="Frisvad J.C."/>
            <person name="Nielsen K.L."/>
        </authorList>
    </citation>
    <scope>NUCLEOTIDE SEQUENCE</scope>
    <source>
        <strain evidence="4">IBT 21472</strain>
    </source>
</reference>
<dbReference type="AlphaFoldDB" id="A0A9W9TYS0"/>
<dbReference type="Gene3D" id="3.40.50.720">
    <property type="entry name" value="NAD(P)-binding Rossmann-like Domain"/>
    <property type="match status" value="1"/>
</dbReference>
<dbReference type="Pfam" id="PF00107">
    <property type="entry name" value="ADH_zinc_N"/>
    <property type="match status" value="1"/>
</dbReference>
<proteinExistence type="inferred from homology"/>
<gene>
    <name evidence="4" type="ORF">N7476_010659</name>
</gene>
<dbReference type="OrthoDB" id="48317at2759"/>
<dbReference type="SUPFAM" id="SSF50129">
    <property type="entry name" value="GroES-like"/>
    <property type="match status" value="1"/>
</dbReference>